<accession>W5JNV5</accession>
<feature type="compositionally biased region" description="Basic and acidic residues" evidence="2">
    <location>
        <begin position="86"/>
        <end position="106"/>
    </location>
</feature>
<reference evidence="3 5" key="1">
    <citation type="journal article" date="2010" name="BMC Genomics">
        <title>Combination of measures distinguishes pre-miRNAs from other stem-loops in the genome of the newly sequenced Anopheles darlingi.</title>
        <authorList>
            <person name="Mendes N.D."/>
            <person name="Freitas A.T."/>
            <person name="Vasconcelos A.T."/>
            <person name="Sagot M.F."/>
        </authorList>
    </citation>
    <scope>NUCLEOTIDE SEQUENCE</scope>
</reference>
<dbReference type="Proteomes" id="UP000000673">
    <property type="component" value="Unassembled WGS sequence"/>
</dbReference>
<dbReference type="VEuPathDB" id="VectorBase:ADAR2_003637"/>
<keyword evidence="1" id="KW-0175">Coiled coil</keyword>
<evidence type="ECO:0000313" key="3">
    <source>
        <dbReference type="EMBL" id="ETN64988.1"/>
    </source>
</evidence>
<dbReference type="VEuPathDB" id="VectorBase:ADAC003256"/>
<dbReference type="InterPro" id="IPR038830">
    <property type="entry name" value="CCDC186"/>
</dbReference>
<reference evidence="3" key="2">
    <citation type="submission" date="2010-05" db="EMBL/GenBank/DDBJ databases">
        <authorList>
            <person name="Almeida L.G."/>
            <person name="Nicolas M.F."/>
            <person name="Souza R.C."/>
            <person name="Vasconcelos A.T.R."/>
        </authorList>
    </citation>
    <scope>NUCLEOTIDE SEQUENCE</scope>
</reference>
<dbReference type="EnsemblMetazoa" id="ADAC003256-RA">
    <property type="protein sequence ID" value="ADAC003256-PA"/>
    <property type="gene ID" value="ADAC003256"/>
</dbReference>
<evidence type="ECO:0000256" key="2">
    <source>
        <dbReference type="SAM" id="MobiDB-lite"/>
    </source>
</evidence>
<dbReference type="GO" id="GO:0005802">
    <property type="term" value="C:trans-Golgi network"/>
    <property type="evidence" value="ECO:0007669"/>
    <property type="project" value="TreeGrafter"/>
</dbReference>
<dbReference type="STRING" id="43151.W5JNV5"/>
<dbReference type="GO" id="GO:0031267">
    <property type="term" value="F:small GTPase binding"/>
    <property type="evidence" value="ECO:0007669"/>
    <property type="project" value="TreeGrafter"/>
</dbReference>
<dbReference type="GO" id="GO:0099518">
    <property type="term" value="P:vesicle cytoskeletal trafficking"/>
    <property type="evidence" value="ECO:0007669"/>
    <property type="project" value="TreeGrafter"/>
</dbReference>
<gene>
    <name evidence="3" type="ORF">AND_003256</name>
</gene>
<feature type="region of interest" description="Disordered" evidence="2">
    <location>
        <begin position="80"/>
        <end position="106"/>
    </location>
</feature>
<protein>
    <submittedName>
        <fullName evidence="3 4">Uncharacterized protein</fullName>
    </submittedName>
</protein>
<name>W5JNV5_ANODA</name>
<dbReference type="PANTHER" id="PTHR18911">
    <property type="entry name" value="CTCL TUMOR ANTIGEN HD-CL-01"/>
    <property type="match status" value="1"/>
</dbReference>
<evidence type="ECO:0000313" key="4">
    <source>
        <dbReference type="EnsemblMetazoa" id="ADAC003256-PA"/>
    </source>
</evidence>
<keyword evidence="5" id="KW-1185">Reference proteome</keyword>
<dbReference type="EMBL" id="ADMH02000803">
    <property type="protein sequence ID" value="ETN64988.1"/>
    <property type="molecule type" value="Genomic_DNA"/>
</dbReference>
<sequence>MESQSPSTDTKAPSTDFEAKYEMTQKQLDDCLKDNENLVMKYAYVEKKNIDLRALVEEKEGELKRRDRELAQLQKQLATLKQAAEQPRHSRKTADPKAHTAGVEERQATEQIAELKAKIMELQAIEIMLKHASIEQAERIRALQKSNEELRVSLEHREADHNGCLRQLKETEDDRQQLQGRIKQMAGEQEAQSTRIAELSARLHEAHTAAQESSRLQHTIEQQAHEREQLQVALDEQRNECETVKQKELELLTLNKDLSELNCVLQQEIAKQESNMLAVTLEYGKFIKMFYDYDAQIVSLANSLAIERQLRAEERLLMAKHIADRARKLKHTEQCLRHTLHDLEAYRKKYGAIVKEFQREVKNVQQVVAGH</sequence>
<evidence type="ECO:0000256" key="1">
    <source>
        <dbReference type="SAM" id="Coils"/>
    </source>
</evidence>
<organism evidence="3">
    <name type="scientific">Anopheles darlingi</name>
    <name type="common">Mosquito</name>
    <dbReference type="NCBI Taxonomy" id="43151"/>
    <lineage>
        <taxon>Eukaryota</taxon>
        <taxon>Metazoa</taxon>
        <taxon>Ecdysozoa</taxon>
        <taxon>Arthropoda</taxon>
        <taxon>Hexapoda</taxon>
        <taxon>Insecta</taxon>
        <taxon>Pterygota</taxon>
        <taxon>Neoptera</taxon>
        <taxon>Endopterygota</taxon>
        <taxon>Diptera</taxon>
        <taxon>Nematocera</taxon>
        <taxon>Culicoidea</taxon>
        <taxon>Culicidae</taxon>
        <taxon>Anophelinae</taxon>
        <taxon>Anopheles</taxon>
    </lineage>
</organism>
<dbReference type="eggNOG" id="KOG0992">
    <property type="taxonomic scope" value="Eukaryota"/>
</dbReference>
<feature type="coiled-coil region" evidence="1">
    <location>
        <begin position="220"/>
        <end position="247"/>
    </location>
</feature>
<evidence type="ECO:0000313" key="5">
    <source>
        <dbReference type="Proteomes" id="UP000000673"/>
    </source>
</evidence>
<proteinExistence type="predicted"/>
<dbReference type="PANTHER" id="PTHR18911:SF5">
    <property type="entry name" value="COILED-COIL DOMAIN-CONTAINING PROTEIN 186"/>
    <property type="match status" value="1"/>
</dbReference>
<reference evidence="3" key="3">
    <citation type="journal article" date="2013" name="Nucleic Acids Res.">
        <title>The genome of Anopheles darlingi, the main neotropical malaria vector.</title>
        <authorList>
            <person name="Marinotti O."/>
            <person name="Cerqueira G.C."/>
            <person name="de Almeida L.G."/>
            <person name="Ferro M.I."/>
            <person name="Loreto E.L."/>
            <person name="Zaha A."/>
            <person name="Teixeira S.M."/>
            <person name="Wespiser A.R."/>
            <person name="Almeida E Silva A."/>
            <person name="Schlindwein A.D."/>
            <person name="Pacheco A.C."/>
            <person name="Silva A.L."/>
            <person name="Graveley B.R."/>
            <person name="Walenz B.P."/>
            <person name="Lima Bde A."/>
            <person name="Ribeiro C.A."/>
            <person name="Nunes-Silva C.G."/>
            <person name="de Carvalho C.R."/>
            <person name="Soares C.M."/>
            <person name="de Menezes C.B."/>
            <person name="Matiolli C."/>
            <person name="Caffrey D."/>
            <person name="Araujo D.A."/>
            <person name="de Oliveira D.M."/>
            <person name="Golenbock D."/>
            <person name="Grisard E.C."/>
            <person name="Fantinatti-Garboggini F."/>
            <person name="de Carvalho F.M."/>
            <person name="Barcellos F.G."/>
            <person name="Prosdocimi F."/>
            <person name="May G."/>
            <person name="Azevedo Junior G.M."/>
            <person name="Guimaraes G.M."/>
            <person name="Goldman G.H."/>
            <person name="Padilha I.Q."/>
            <person name="Batista Jda S."/>
            <person name="Ferro J.A."/>
            <person name="Ribeiro J.M."/>
            <person name="Fietto J.L."/>
            <person name="Dabbas K.M."/>
            <person name="Cerdeira L."/>
            <person name="Agnez-Lima L.F."/>
            <person name="Brocchi M."/>
            <person name="de Carvalho M.O."/>
            <person name="Teixeira Mde M."/>
            <person name="Diniz Maia Mde M."/>
            <person name="Goldman M.H."/>
            <person name="Cruz Schneider M.P."/>
            <person name="Felipe M.S."/>
            <person name="Hungria M."/>
            <person name="Nicolas M.F."/>
            <person name="Pereira M."/>
            <person name="Montes M.A."/>
            <person name="Cantao M.E."/>
            <person name="Vincentz M."/>
            <person name="Rafael M.S."/>
            <person name="Silverman N."/>
            <person name="Stoco P.H."/>
            <person name="Souza R.C."/>
            <person name="Vicentini R."/>
            <person name="Gazzinelli R.T."/>
            <person name="Neves Rde O."/>
            <person name="Silva R."/>
            <person name="Astolfi-Filho S."/>
            <person name="Maciel T.E."/>
            <person name="Urmenyi T.P."/>
            <person name="Tadei W.P."/>
            <person name="Camargo E.P."/>
            <person name="de Vasconcelos A.T."/>
        </authorList>
    </citation>
    <scope>NUCLEOTIDE SEQUENCE</scope>
</reference>
<dbReference type="OMA" id="CQEYDAQ"/>
<reference evidence="4" key="4">
    <citation type="submission" date="2015-06" db="UniProtKB">
        <authorList>
            <consortium name="EnsemblMetazoa"/>
        </authorList>
    </citation>
    <scope>IDENTIFICATION</scope>
</reference>
<dbReference type="HOGENOM" id="CLU_746440_0_0_1"/>
<dbReference type="AlphaFoldDB" id="W5JNV5"/>